<comment type="pathway">
    <text evidence="1">Amino-acid biosynthesis; L-phenylalanine biosynthesis; phenylpyruvate from prephenate: step 1/1.</text>
</comment>
<keyword evidence="6 9" id="KW-0456">Lyase</keyword>
<dbReference type="GO" id="GO:0005737">
    <property type="term" value="C:cytoplasm"/>
    <property type="evidence" value="ECO:0007669"/>
    <property type="project" value="TreeGrafter"/>
</dbReference>
<organism evidence="9">
    <name type="scientific">bioreactor metagenome</name>
    <dbReference type="NCBI Taxonomy" id="1076179"/>
    <lineage>
        <taxon>unclassified sequences</taxon>
        <taxon>metagenomes</taxon>
        <taxon>ecological metagenomes</taxon>
    </lineage>
</organism>
<evidence type="ECO:0000256" key="7">
    <source>
        <dbReference type="ARBA" id="ARBA00047848"/>
    </source>
</evidence>
<name>A0A644Z703_9ZZZZ</name>
<dbReference type="CDD" id="cd04905">
    <property type="entry name" value="ACT_CM-PDT"/>
    <property type="match status" value="1"/>
</dbReference>
<dbReference type="PROSITE" id="PS51671">
    <property type="entry name" value="ACT"/>
    <property type="match status" value="1"/>
</dbReference>
<dbReference type="SUPFAM" id="SSF55021">
    <property type="entry name" value="ACT-like"/>
    <property type="match status" value="1"/>
</dbReference>
<dbReference type="EC" id="4.2.1.51" evidence="2"/>
<feature type="domain" description="ACT" evidence="8">
    <location>
        <begin position="11"/>
        <end position="89"/>
    </location>
</feature>
<dbReference type="EMBL" id="VSSQ01006991">
    <property type="protein sequence ID" value="MPM34493.1"/>
    <property type="molecule type" value="Genomic_DNA"/>
</dbReference>
<reference evidence="9" key="1">
    <citation type="submission" date="2019-08" db="EMBL/GenBank/DDBJ databases">
        <authorList>
            <person name="Kucharzyk K."/>
            <person name="Murdoch R.W."/>
            <person name="Higgins S."/>
            <person name="Loffler F."/>
        </authorList>
    </citation>
    <scope>NUCLEOTIDE SEQUENCE</scope>
</reference>
<protein>
    <recommendedName>
        <fullName evidence="2">prephenate dehydratase</fullName>
        <ecNumber evidence="2">4.2.1.51</ecNumber>
    </recommendedName>
</protein>
<dbReference type="InterPro" id="IPR045865">
    <property type="entry name" value="ACT-like_dom_sf"/>
</dbReference>
<evidence type="ECO:0000256" key="6">
    <source>
        <dbReference type="ARBA" id="ARBA00023239"/>
    </source>
</evidence>
<sequence>MTPRSGDDKTSICFVVKNQPGALYTALEPFRRAQIQLSMIESRPWQQQEGWEYCFFLDLVGHREDPKVAEACADIEKVAAFFKILGSYPRVG</sequence>
<keyword evidence="4" id="KW-0057">Aromatic amino acid biosynthesis</keyword>
<comment type="caution">
    <text evidence="9">The sequence shown here is derived from an EMBL/GenBank/DDBJ whole genome shotgun (WGS) entry which is preliminary data.</text>
</comment>
<dbReference type="InterPro" id="IPR002912">
    <property type="entry name" value="ACT_dom"/>
</dbReference>
<gene>
    <name evidence="9" type="primary">pheA_20</name>
    <name evidence="9" type="ORF">SDC9_81076</name>
</gene>
<dbReference type="AlphaFoldDB" id="A0A644Z703"/>
<evidence type="ECO:0000259" key="8">
    <source>
        <dbReference type="PROSITE" id="PS51671"/>
    </source>
</evidence>
<evidence type="ECO:0000256" key="4">
    <source>
        <dbReference type="ARBA" id="ARBA00023141"/>
    </source>
</evidence>
<dbReference type="Gene3D" id="3.30.70.260">
    <property type="match status" value="1"/>
</dbReference>
<comment type="catalytic activity">
    <reaction evidence="7">
        <text>prephenate + H(+) = 3-phenylpyruvate + CO2 + H2O</text>
        <dbReference type="Rhea" id="RHEA:21648"/>
        <dbReference type="ChEBI" id="CHEBI:15377"/>
        <dbReference type="ChEBI" id="CHEBI:15378"/>
        <dbReference type="ChEBI" id="CHEBI:16526"/>
        <dbReference type="ChEBI" id="CHEBI:18005"/>
        <dbReference type="ChEBI" id="CHEBI:29934"/>
        <dbReference type="EC" id="4.2.1.51"/>
    </reaction>
</comment>
<evidence type="ECO:0000256" key="1">
    <source>
        <dbReference type="ARBA" id="ARBA00004741"/>
    </source>
</evidence>
<evidence type="ECO:0000256" key="2">
    <source>
        <dbReference type="ARBA" id="ARBA00013147"/>
    </source>
</evidence>
<keyword evidence="3" id="KW-0028">Amino-acid biosynthesis</keyword>
<proteinExistence type="predicted"/>
<dbReference type="GO" id="GO:0009094">
    <property type="term" value="P:L-phenylalanine biosynthetic process"/>
    <property type="evidence" value="ECO:0007669"/>
    <property type="project" value="UniProtKB-KW"/>
</dbReference>
<evidence type="ECO:0000256" key="5">
    <source>
        <dbReference type="ARBA" id="ARBA00023222"/>
    </source>
</evidence>
<dbReference type="PANTHER" id="PTHR21022">
    <property type="entry name" value="PREPHENATE DEHYDRATASE P PROTEIN"/>
    <property type="match status" value="1"/>
</dbReference>
<evidence type="ECO:0000256" key="3">
    <source>
        <dbReference type="ARBA" id="ARBA00022605"/>
    </source>
</evidence>
<evidence type="ECO:0000313" key="9">
    <source>
        <dbReference type="EMBL" id="MPM34493.1"/>
    </source>
</evidence>
<accession>A0A644Z703</accession>
<dbReference type="FunFam" id="3.30.70.260:FF:000012">
    <property type="entry name" value="Prephenate dehydratase"/>
    <property type="match status" value="1"/>
</dbReference>
<dbReference type="GO" id="GO:0004664">
    <property type="term" value="F:prephenate dehydratase activity"/>
    <property type="evidence" value="ECO:0007669"/>
    <property type="project" value="UniProtKB-EC"/>
</dbReference>
<keyword evidence="5" id="KW-0584">Phenylalanine biosynthesis</keyword>
<dbReference type="PANTHER" id="PTHR21022:SF19">
    <property type="entry name" value="PREPHENATE DEHYDRATASE-RELATED"/>
    <property type="match status" value="1"/>
</dbReference>